<dbReference type="InterPro" id="IPR046196">
    <property type="entry name" value="DUF6228"/>
</dbReference>
<accession>A0ABV8NZ76</accession>
<dbReference type="RefSeq" id="WP_217963554.1">
    <property type="nucleotide sequence ID" value="NZ_JAHTBN010000002.1"/>
</dbReference>
<evidence type="ECO:0000313" key="1">
    <source>
        <dbReference type="EMBL" id="MFC4201108.1"/>
    </source>
</evidence>
<protein>
    <submittedName>
        <fullName evidence="1">DUF6228 family protein</fullName>
    </submittedName>
</protein>
<reference evidence="2" key="1">
    <citation type="journal article" date="2019" name="Int. J. Syst. Evol. Microbiol.">
        <title>The Global Catalogue of Microorganisms (GCM) 10K type strain sequencing project: providing services to taxonomists for standard genome sequencing and annotation.</title>
        <authorList>
            <consortium name="The Broad Institute Genomics Platform"/>
            <consortium name="The Broad Institute Genome Sequencing Center for Infectious Disease"/>
            <person name="Wu L."/>
            <person name="Ma J."/>
        </authorList>
    </citation>
    <scope>NUCLEOTIDE SEQUENCE [LARGE SCALE GENOMIC DNA]</scope>
    <source>
        <strain evidence="2">LMG 24813</strain>
    </source>
</reference>
<gene>
    <name evidence="1" type="ORF">ACFOY1_09090</name>
</gene>
<proteinExistence type="predicted"/>
<keyword evidence="2" id="KW-1185">Reference proteome</keyword>
<dbReference type="Proteomes" id="UP001595848">
    <property type="component" value="Unassembled WGS sequence"/>
</dbReference>
<sequence length="153" mass="16695">MFRPPLAVGAGRDRSLVLFSIRSNSSDRELVFLSAHADYFTVELKGSSVQATHAVWAGPDTSALAELFLRLAVYERPWSGDERWESIDGDFSLCASCSPLGEVNFQVCFHGVQGAVEDWQVSAALTTEFGQLPEIAADARRFFGGSSQDTTID</sequence>
<evidence type="ECO:0000313" key="2">
    <source>
        <dbReference type="Proteomes" id="UP001595848"/>
    </source>
</evidence>
<organism evidence="1 2">
    <name type="scientific">Candidimonas humi</name>
    <dbReference type="NCBI Taxonomy" id="683355"/>
    <lineage>
        <taxon>Bacteria</taxon>
        <taxon>Pseudomonadati</taxon>
        <taxon>Pseudomonadota</taxon>
        <taxon>Betaproteobacteria</taxon>
        <taxon>Burkholderiales</taxon>
        <taxon>Alcaligenaceae</taxon>
        <taxon>Candidimonas</taxon>
    </lineage>
</organism>
<name>A0ABV8NZ76_9BURK</name>
<dbReference type="EMBL" id="JBHSBV010000003">
    <property type="protein sequence ID" value="MFC4201108.1"/>
    <property type="molecule type" value="Genomic_DNA"/>
</dbReference>
<dbReference type="Pfam" id="PF19739">
    <property type="entry name" value="DUF6228"/>
    <property type="match status" value="1"/>
</dbReference>
<comment type="caution">
    <text evidence="1">The sequence shown here is derived from an EMBL/GenBank/DDBJ whole genome shotgun (WGS) entry which is preliminary data.</text>
</comment>